<dbReference type="Gene3D" id="3.10.10.10">
    <property type="entry name" value="HIV Type 1 Reverse Transcriptase, subunit A, domain 1"/>
    <property type="match status" value="1"/>
</dbReference>
<keyword evidence="7" id="KW-1185">Reference proteome</keyword>
<dbReference type="InterPro" id="IPR043128">
    <property type="entry name" value="Rev_trsase/Diguanyl_cyclase"/>
</dbReference>
<evidence type="ECO:0000313" key="6">
    <source>
        <dbReference type="EMBL" id="KAK1339612.1"/>
    </source>
</evidence>
<dbReference type="SUPFAM" id="SSF56672">
    <property type="entry name" value="DNA/RNA polymerases"/>
    <property type="match status" value="2"/>
</dbReference>
<dbReference type="InterPro" id="IPR012337">
    <property type="entry name" value="RNaseH-like_sf"/>
</dbReference>
<evidence type="ECO:0000259" key="4">
    <source>
        <dbReference type="PROSITE" id="PS50878"/>
    </source>
</evidence>
<reference evidence="6" key="1">
    <citation type="submission" date="2023-06" db="EMBL/GenBank/DDBJ databases">
        <title>Reference genome for the Northern bat (Eptesicus nilssonii), a most northern bat species.</title>
        <authorList>
            <person name="Laine V.N."/>
            <person name="Pulliainen A.T."/>
            <person name="Lilley T.M."/>
        </authorList>
    </citation>
    <scope>NUCLEOTIDE SEQUENCE</scope>
    <source>
        <strain evidence="6">BLF_Eptnil</strain>
        <tissue evidence="6">Kidney</tissue>
    </source>
</reference>
<dbReference type="Pfam" id="PF00078">
    <property type="entry name" value="RVT_1"/>
    <property type="match status" value="1"/>
</dbReference>
<dbReference type="InterPro" id="IPR001584">
    <property type="entry name" value="Integrase_cat-core"/>
</dbReference>
<dbReference type="Gene3D" id="3.30.70.1820">
    <property type="entry name" value="L1 transposable element, RRM domain"/>
    <property type="match status" value="1"/>
</dbReference>
<dbReference type="InterPro" id="IPR002156">
    <property type="entry name" value="RNaseH_domain"/>
</dbReference>
<dbReference type="AlphaFoldDB" id="A0AA40HZB6"/>
<dbReference type="Gene3D" id="3.30.70.270">
    <property type="match status" value="1"/>
</dbReference>
<name>A0AA40HZB6_CNENI</name>
<proteinExistence type="inferred from homology"/>
<evidence type="ECO:0000256" key="3">
    <source>
        <dbReference type="SAM" id="MobiDB-lite"/>
    </source>
</evidence>
<feature type="compositionally biased region" description="Basic and acidic residues" evidence="3">
    <location>
        <begin position="8"/>
        <end position="21"/>
    </location>
</feature>
<dbReference type="GO" id="GO:0015074">
    <property type="term" value="P:DNA integration"/>
    <property type="evidence" value="ECO:0007669"/>
    <property type="project" value="InterPro"/>
</dbReference>
<dbReference type="PROSITE" id="PS50994">
    <property type="entry name" value="INTEGRASE"/>
    <property type="match status" value="1"/>
</dbReference>
<dbReference type="InterPro" id="IPR043502">
    <property type="entry name" value="DNA/RNA_pol_sf"/>
</dbReference>
<protein>
    <recommendedName>
        <fullName evidence="8">Reverse transcriptase</fullName>
    </recommendedName>
</protein>
<dbReference type="Proteomes" id="UP001177744">
    <property type="component" value="Unassembled WGS sequence"/>
</dbReference>
<dbReference type="Gene3D" id="1.20.5.390">
    <property type="entry name" value="L1 transposable element, trimerization domain"/>
    <property type="match status" value="1"/>
</dbReference>
<dbReference type="GO" id="GO:0004523">
    <property type="term" value="F:RNA-DNA hybrid ribonuclease activity"/>
    <property type="evidence" value="ECO:0007669"/>
    <property type="project" value="InterPro"/>
</dbReference>
<dbReference type="GO" id="GO:0003676">
    <property type="term" value="F:nucleic acid binding"/>
    <property type="evidence" value="ECO:0007669"/>
    <property type="project" value="InterPro"/>
</dbReference>
<feature type="coiled-coil region" evidence="2">
    <location>
        <begin position="62"/>
        <end position="124"/>
    </location>
</feature>
<dbReference type="PROSITE" id="PS50878">
    <property type="entry name" value="RT_POL"/>
    <property type="match status" value="1"/>
</dbReference>
<feature type="non-terminal residue" evidence="6">
    <location>
        <position position="897"/>
    </location>
</feature>
<evidence type="ECO:0000313" key="7">
    <source>
        <dbReference type="Proteomes" id="UP001177744"/>
    </source>
</evidence>
<evidence type="ECO:0000256" key="1">
    <source>
        <dbReference type="ARBA" id="ARBA00010879"/>
    </source>
</evidence>
<gene>
    <name evidence="6" type="ORF">QTO34_018165</name>
</gene>
<evidence type="ECO:0000256" key="2">
    <source>
        <dbReference type="SAM" id="Coils"/>
    </source>
</evidence>
<dbReference type="InterPro" id="IPR036397">
    <property type="entry name" value="RNaseH_sf"/>
</dbReference>
<comment type="similarity">
    <text evidence="1">Belongs to the beta type-B retroviral polymerase family. HERV class-II K(HML-2) pol subfamily.</text>
</comment>
<evidence type="ECO:0008006" key="8">
    <source>
        <dbReference type="Google" id="ProtNLM"/>
    </source>
</evidence>
<dbReference type="Gene3D" id="3.30.420.10">
    <property type="entry name" value="Ribonuclease H-like superfamily/Ribonuclease H"/>
    <property type="match status" value="2"/>
</dbReference>
<dbReference type="InterPro" id="IPR000477">
    <property type="entry name" value="RT_dom"/>
</dbReference>
<comment type="caution">
    <text evidence="6">The sequence shown here is derived from an EMBL/GenBank/DDBJ whole genome shotgun (WGS) entry which is preliminary data.</text>
</comment>
<dbReference type="Pfam" id="PF17921">
    <property type="entry name" value="Integrase_H2C2"/>
    <property type="match status" value="1"/>
</dbReference>
<feature type="domain" description="Reverse transcriptase" evidence="4">
    <location>
        <begin position="355"/>
        <end position="644"/>
    </location>
</feature>
<evidence type="ECO:0000259" key="5">
    <source>
        <dbReference type="PROSITE" id="PS50994"/>
    </source>
</evidence>
<feature type="region of interest" description="Disordered" evidence="3">
    <location>
        <begin position="1"/>
        <end position="23"/>
    </location>
</feature>
<dbReference type="Pfam" id="PF00075">
    <property type="entry name" value="RNase_H"/>
    <property type="match status" value="1"/>
</dbReference>
<keyword evidence="2" id="KW-0175">Coiled coil</keyword>
<dbReference type="Gene3D" id="1.10.340.70">
    <property type="match status" value="1"/>
</dbReference>
<dbReference type="PANTHER" id="PTHR19446">
    <property type="entry name" value="REVERSE TRANSCRIPTASES"/>
    <property type="match status" value="1"/>
</dbReference>
<accession>A0AA40HZB6</accession>
<dbReference type="SUPFAM" id="SSF53098">
    <property type="entry name" value="Ribonuclease H-like"/>
    <property type="match status" value="1"/>
</dbReference>
<organism evidence="6 7">
    <name type="scientific">Cnephaeus nilssonii</name>
    <name type="common">Northern bat</name>
    <name type="synonym">Eptesicus nilssonii</name>
    <dbReference type="NCBI Taxonomy" id="3371016"/>
    <lineage>
        <taxon>Eukaryota</taxon>
        <taxon>Metazoa</taxon>
        <taxon>Chordata</taxon>
        <taxon>Craniata</taxon>
        <taxon>Vertebrata</taxon>
        <taxon>Euteleostomi</taxon>
        <taxon>Mammalia</taxon>
        <taxon>Eutheria</taxon>
        <taxon>Laurasiatheria</taxon>
        <taxon>Chiroptera</taxon>
        <taxon>Yangochiroptera</taxon>
        <taxon>Vespertilionidae</taxon>
        <taxon>Cnephaeus</taxon>
    </lineage>
</organism>
<dbReference type="EMBL" id="JAULJE010000008">
    <property type="protein sequence ID" value="KAK1339612.1"/>
    <property type="molecule type" value="Genomic_DNA"/>
</dbReference>
<feature type="domain" description="Integrase catalytic" evidence="5">
    <location>
        <begin position="850"/>
        <end position="897"/>
    </location>
</feature>
<sequence>MGKRNNSQRKENVESPRKEISENEACNMTEKEFRVMVMEFIHRMDEKINNLCKNQEEMKSDIATIKNTMESFNSRLQEAEDRISELEDQVQKQAQAEQQLEKKIKKQEESLRELRDNMKRSNMRIIGLPEGQEEQQGLENLFEEIMTENFPDMGKIKVTQAYCKKQETMVINYLTLQLKELEKEQQGKPSVTRRKEITKIRAEINDIETKETIHKINKTKSWFFERINKIDGPLARLTKKQRERTQINKIRNERGEITTDPAEIQRIVTKYYEQLYSNKLDNLEEMDIFLEKYNLPKINQEESKHLNRPITMDEIEAVIKKLPANKSPGPDGFTGEFYQTFKEELKPILLRLFQKIQVEGTLPSSFYEASITLIPKPDKDNTRKENYRPISLMNIDAKILNKILANRLQQYIRKIIHHDQRGFLGHGLLGPCNSHCYNPTLPVRKKDGTYRLVQDLQAINEAVIPIHPTVPNPYTILQKITFQTLWFSVLDLKDAILYISLEARCTNLCMGITGHSILWIPRYGETIRPLYETLKESNWQETPNLQRDKDQQRAFKGLKEALTQTPALSLLDFENPFQLLAGGFFRSHCYEVIDQVYVHRPDLKDQPILNPDEFYGRGIHYTGYAIASLQKIIETQALLSGTSAQLVELIPLTRALELETGKRLNIYTESKYAFLILHAHVANWKERGYLNAKKSPIIYGRYILQFLEGTDEITVNSFTDLTTKTTIIAKSLLLGYLITPVNLNSLLPQYTNEKIEWADQNGYTKDERGWYQKEAIMHFSQNIQWKVIRGLHDSCHFGRDKRMQFCSCLFSGKGLQEIVRQISQGCPYCAINNSQGSRHPPPLVESIQRRGFYPGEDWQLDFTQMSLCQGFKYVLIFIDTFRGWVEVFPTRTEKAQE</sequence>
<dbReference type="InterPro" id="IPR041588">
    <property type="entry name" value="Integrase_H2C2"/>
</dbReference>